<dbReference type="AlphaFoldDB" id="A0A1H7A535"/>
<evidence type="ECO:0000259" key="1">
    <source>
        <dbReference type="PROSITE" id="PS51411"/>
    </source>
</evidence>
<evidence type="ECO:0000313" key="2">
    <source>
        <dbReference type="EMBL" id="SEJ56165.1"/>
    </source>
</evidence>
<dbReference type="EMBL" id="FNZK01000010">
    <property type="protein sequence ID" value="SEJ56165.1"/>
    <property type="molecule type" value="Genomic_DNA"/>
</dbReference>
<reference evidence="2 3" key="1">
    <citation type="submission" date="2016-10" db="EMBL/GenBank/DDBJ databases">
        <authorList>
            <person name="de Groot N.N."/>
        </authorList>
    </citation>
    <scope>NUCLEOTIDE SEQUENCE [LARGE SCALE GENOMIC DNA]</scope>
    <source>
        <strain evidence="2 3">DSM 2179</strain>
    </source>
</reference>
<feature type="domain" description="PSP1 C-terminal" evidence="1">
    <location>
        <begin position="61"/>
        <end position="146"/>
    </location>
</feature>
<dbReference type="RefSeq" id="WP_019553985.1">
    <property type="nucleotide sequence ID" value="NZ_FNZK01000010.1"/>
</dbReference>
<name>A0A1H7A535_9FIRM</name>
<dbReference type="NCBIfam" id="NF041131">
    <property type="entry name" value="RicT_YaaT_fam"/>
    <property type="match status" value="1"/>
</dbReference>
<sequence length="272" mass="30539">MQIVVGVRFKEAGKIYYFDPGQLVLVQDDDVIVETARGIEYGMVVIGPREVKDEDIVLPLKTVQRKATPSDRTKVKENEVKEKEAFTICEKKIVTHALPMKLIDVEYTFDVNKIIFYFTADGRIDFRELVKDLAAVFRTRIELRQIGVRDEAKLMGGIGCCGRSLCCSTFLGDFEPVSIRMAKEQNLSLNPTKISGICGRLMCCLKYENDCYCNKCPSKKITAPKPGTRVITVEGEGKVISIHNQRKTATILLDDSKTVVASWEDVISKDEA</sequence>
<dbReference type="PANTHER" id="PTHR43830">
    <property type="entry name" value="PROTEIN PSP1"/>
    <property type="match status" value="1"/>
</dbReference>
<dbReference type="PANTHER" id="PTHR43830:SF3">
    <property type="entry name" value="PROTEIN PSP1"/>
    <property type="match status" value="1"/>
</dbReference>
<dbReference type="GO" id="GO:0005737">
    <property type="term" value="C:cytoplasm"/>
    <property type="evidence" value="ECO:0007669"/>
    <property type="project" value="TreeGrafter"/>
</dbReference>
<gene>
    <name evidence="2" type="ORF">SAMN05660742_11091</name>
</gene>
<keyword evidence="3" id="KW-1185">Reference proteome</keyword>
<dbReference type="PROSITE" id="PS51411">
    <property type="entry name" value="PSP1_C"/>
    <property type="match status" value="1"/>
</dbReference>
<protein>
    <submittedName>
        <fullName evidence="2">Cell fate regulator YaaT, PSP1 superfamily (Controls sporulation, competence, biofilm development)</fullName>
    </submittedName>
</protein>
<dbReference type="Pfam" id="PF04468">
    <property type="entry name" value="PSP1"/>
    <property type="match status" value="1"/>
</dbReference>
<dbReference type="STRING" id="84035.SAMN05660742_11091"/>
<dbReference type="InterPro" id="IPR007557">
    <property type="entry name" value="PSP1_C"/>
</dbReference>
<organism evidence="2 3">
    <name type="scientific">Propionispira arboris</name>
    <dbReference type="NCBI Taxonomy" id="84035"/>
    <lineage>
        <taxon>Bacteria</taxon>
        <taxon>Bacillati</taxon>
        <taxon>Bacillota</taxon>
        <taxon>Negativicutes</taxon>
        <taxon>Selenomonadales</taxon>
        <taxon>Selenomonadaceae</taxon>
        <taxon>Propionispira</taxon>
    </lineage>
</organism>
<proteinExistence type="predicted"/>
<accession>A0A1H7A535</accession>
<dbReference type="Proteomes" id="UP000199662">
    <property type="component" value="Unassembled WGS sequence"/>
</dbReference>
<evidence type="ECO:0000313" key="3">
    <source>
        <dbReference type="Proteomes" id="UP000199662"/>
    </source>
</evidence>
<dbReference type="InterPro" id="IPR047767">
    <property type="entry name" value="PSP1-like"/>
</dbReference>